<accession>A0A5E4Q235</accession>
<evidence type="ECO:0000313" key="1">
    <source>
        <dbReference type="EMBL" id="VVC92282.1"/>
    </source>
</evidence>
<proteinExistence type="predicted"/>
<dbReference type="AlphaFoldDB" id="A0A5E4Q235"/>
<dbReference type="EMBL" id="FZQP02001260">
    <property type="protein sequence ID" value="VVC92282.1"/>
    <property type="molecule type" value="Genomic_DNA"/>
</dbReference>
<reference evidence="1 2" key="1">
    <citation type="submission" date="2017-07" db="EMBL/GenBank/DDBJ databases">
        <authorList>
            <person name="Talla V."/>
            <person name="Backstrom N."/>
        </authorList>
    </citation>
    <scope>NUCLEOTIDE SEQUENCE [LARGE SCALE GENOMIC DNA]</scope>
</reference>
<evidence type="ECO:0000313" key="2">
    <source>
        <dbReference type="Proteomes" id="UP000324832"/>
    </source>
</evidence>
<gene>
    <name evidence="1" type="ORF">LSINAPIS_LOCUS4767</name>
</gene>
<keyword evidence="2" id="KW-1185">Reference proteome</keyword>
<dbReference type="Proteomes" id="UP000324832">
    <property type="component" value="Unassembled WGS sequence"/>
</dbReference>
<protein>
    <submittedName>
        <fullName evidence="1">Uncharacterized protein</fullName>
    </submittedName>
</protein>
<name>A0A5E4Q235_9NEOP</name>
<sequence length="269" mass="30698">MDKRRMSLPRTNNERSFSVMSAPLSASAQKVKTPLRPISRSTTFMKCDSASKSETSVSNASTAVETLKQQVVYGRASSKSETSVSNANTPVETLKGQVLYSRFLRTMLEDCLIDDKIKREENEMDIQMAQLLLDLKNQDCTKFHELTDQSNVQSVMKNLATTEQACLDRLETKNVDFGYNKESGHKQLLDAVNDAIDGLEQIKIRSNLDMDKCKEFEKTQKCLDDLEKDRSDLSMLKDEFDEKFPEYCHKVIIEVSDKIDEMKDDDFDL</sequence>
<organism evidence="1 2">
    <name type="scientific">Leptidea sinapis</name>
    <dbReference type="NCBI Taxonomy" id="189913"/>
    <lineage>
        <taxon>Eukaryota</taxon>
        <taxon>Metazoa</taxon>
        <taxon>Ecdysozoa</taxon>
        <taxon>Arthropoda</taxon>
        <taxon>Hexapoda</taxon>
        <taxon>Insecta</taxon>
        <taxon>Pterygota</taxon>
        <taxon>Neoptera</taxon>
        <taxon>Endopterygota</taxon>
        <taxon>Lepidoptera</taxon>
        <taxon>Glossata</taxon>
        <taxon>Ditrysia</taxon>
        <taxon>Papilionoidea</taxon>
        <taxon>Pieridae</taxon>
        <taxon>Dismorphiinae</taxon>
        <taxon>Leptidea</taxon>
    </lineage>
</organism>